<dbReference type="Proteomes" id="UP000651156">
    <property type="component" value="Unassembled WGS sequence"/>
</dbReference>
<evidence type="ECO:0000256" key="1">
    <source>
        <dbReference type="SAM" id="SignalP"/>
    </source>
</evidence>
<gene>
    <name evidence="2" type="ORF">IQ230_17540</name>
</gene>
<keyword evidence="3" id="KW-1185">Reference proteome</keyword>
<feature type="chain" id="PRO_5046504398" evidence="1">
    <location>
        <begin position="34"/>
        <end position="267"/>
    </location>
</feature>
<name>A0ABR9UV23_9CHRO</name>
<organism evidence="2 3">
    <name type="scientific">Gloeocapsopsis crepidinum LEGE 06123</name>
    <dbReference type="NCBI Taxonomy" id="588587"/>
    <lineage>
        <taxon>Bacteria</taxon>
        <taxon>Bacillati</taxon>
        <taxon>Cyanobacteriota</taxon>
        <taxon>Cyanophyceae</taxon>
        <taxon>Oscillatoriophycideae</taxon>
        <taxon>Chroococcales</taxon>
        <taxon>Chroococcaceae</taxon>
        <taxon>Gloeocapsopsis</taxon>
    </lineage>
</organism>
<protein>
    <submittedName>
        <fullName evidence="2">Uncharacterized protein</fullName>
    </submittedName>
</protein>
<feature type="signal peptide" evidence="1">
    <location>
        <begin position="1"/>
        <end position="33"/>
    </location>
</feature>
<keyword evidence="1" id="KW-0732">Signal</keyword>
<reference evidence="2 3" key="1">
    <citation type="submission" date="2020-10" db="EMBL/GenBank/DDBJ databases">
        <authorList>
            <person name="Castelo-Branco R."/>
            <person name="Eusebio N."/>
            <person name="Adriana R."/>
            <person name="Vieira A."/>
            <person name="Brugerolle De Fraissinette N."/>
            <person name="Rezende De Castro R."/>
            <person name="Schneider M.P."/>
            <person name="Vasconcelos V."/>
            <person name="Leao P.N."/>
        </authorList>
    </citation>
    <scope>NUCLEOTIDE SEQUENCE [LARGE SCALE GENOMIC DNA]</scope>
    <source>
        <strain evidence="2 3">LEGE 06123</strain>
    </source>
</reference>
<dbReference type="PROSITE" id="PS51257">
    <property type="entry name" value="PROKAR_LIPOPROTEIN"/>
    <property type="match status" value="1"/>
</dbReference>
<dbReference type="RefSeq" id="WP_193933570.1">
    <property type="nucleotide sequence ID" value="NZ_CAWPMZ010000081.1"/>
</dbReference>
<evidence type="ECO:0000313" key="3">
    <source>
        <dbReference type="Proteomes" id="UP000651156"/>
    </source>
</evidence>
<accession>A0ABR9UV23</accession>
<comment type="caution">
    <text evidence="2">The sequence shown here is derived from an EMBL/GenBank/DDBJ whole genome shotgun (WGS) entry which is preliminary data.</text>
</comment>
<proteinExistence type="predicted"/>
<dbReference type="EMBL" id="JADEWN010000047">
    <property type="protein sequence ID" value="MBE9192124.1"/>
    <property type="molecule type" value="Genomic_DNA"/>
</dbReference>
<evidence type="ECO:0000313" key="2">
    <source>
        <dbReference type="EMBL" id="MBE9192124.1"/>
    </source>
</evidence>
<sequence length="267" mass="28907">MRNNLQGLWNRKAIALVASVALLAACETNQPQATTPASPGNVTTEQVANQTEALLGKTVTVRSEPVQKISDSTFTISDEQFFSNENILVVNTSGKPFVLPENTEVQVTGQVANLVVADVNREYNLGLDPNLYVEYEGRPVIYAQSIALAPEPGEITQNPSRYYGQTLAVTGEVEDIVDANSFTLDEEQLIGAEDLLVINANPTAAVNDGEAVAVTGVLRPFVVAEIERDYDLTWDLDLQRKLEAEYSQKPVLVADGVYPSAIPEAAK</sequence>